<comment type="similarity">
    <text evidence="1">Belongs to the NAD(P)-dependent epimerase/dehydratase family.</text>
</comment>
<name>A0ABS2EMP3_9LACO</name>
<evidence type="ECO:0000313" key="4">
    <source>
        <dbReference type="Proteomes" id="UP000776629"/>
    </source>
</evidence>
<sequence length="314" mass="35722">MKVLVTGGAGFIGSNLVIELVEKGYEVTVIDDLSMGLTKNLDPVKDKVTFYKHNVCDHEFMHQILDQNFDYIYYLAAVASVADSIERPMETHQVNHESVVDTLEYLRITNLKPKKFLFTSSAAVYGNYPELPKKEDQRVQPLTPYAVDKYASERMAIDYGNLYDLNTVAVRFFNVFGPRQNPNSPYSGVLSIVTKCLVNDEEFTLFGDGKQTRDFIYVKDIVNALIFISENEESNEVYNVGYGHQNTLIDVITMYEKASGKRLKLNYAEARQGDITESLADVTRLTELGFKPKWGLKKGLAEYWDYTMGEDNDK</sequence>
<dbReference type="Gene3D" id="3.40.50.720">
    <property type="entry name" value="NAD(P)-binding Rossmann-like Domain"/>
    <property type="match status" value="1"/>
</dbReference>
<evidence type="ECO:0000256" key="1">
    <source>
        <dbReference type="ARBA" id="ARBA00007637"/>
    </source>
</evidence>
<dbReference type="RefSeq" id="WP_204776152.1">
    <property type="nucleotide sequence ID" value="NZ_JACJJQ010000009.1"/>
</dbReference>
<accession>A0ABS2EMP3</accession>
<dbReference type="Pfam" id="PF01370">
    <property type="entry name" value="Epimerase"/>
    <property type="match status" value="1"/>
</dbReference>
<dbReference type="PANTHER" id="PTHR43000">
    <property type="entry name" value="DTDP-D-GLUCOSE 4,6-DEHYDRATASE-RELATED"/>
    <property type="match status" value="1"/>
</dbReference>
<protein>
    <submittedName>
        <fullName evidence="3">GDP-mannose 4,6-dehydratase</fullName>
    </submittedName>
</protein>
<dbReference type="InterPro" id="IPR036291">
    <property type="entry name" value="NAD(P)-bd_dom_sf"/>
</dbReference>
<evidence type="ECO:0000259" key="2">
    <source>
        <dbReference type="Pfam" id="PF01370"/>
    </source>
</evidence>
<organism evidence="3 4">
    <name type="scientific">Limosilactobacillus alvi</name>
    <dbReference type="NCBI Taxonomy" id="990412"/>
    <lineage>
        <taxon>Bacteria</taxon>
        <taxon>Bacillati</taxon>
        <taxon>Bacillota</taxon>
        <taxon>Bacilli</taxon>
        <taxon>Lactobacillales</taxon>
        <taxon>Lactobacillaceae</taxon>
        <taxon>Limosilactobacillus</taxon>
    </lineage>
</organism>
<dbReference type="InterPro" id="IPR001509">
    <property type="entry name" value="Epimerase_deHydtase"/>
</dbReference>
<evidence type="ECO:0000313" key="3">
    <source>
        <dbReference type="EMBL" id="MBM6753714.1"/>
    </source>
</evidence>
<comment type="caution">
    <text evidence="3">The sequence shown here is derived from an EMBL/GenBank/DDBJ whole genome shotgun (WGS) entry which is preliminary data.</text>
</comment>
<proteinExistence type="inferred from homology"/>
<dbReference type="Proteomes" id="UP000776629">
    <property type="component" value="Unassembled WGS sequence"/>
</dbReference>
<dbReference type="EMBL" id="JACJJQ010000009">
    <property type="protein sequence ID" value="MBM6753714.1"/>
    <property type="molecule type" value="Genomic_DNA"/>
</dbReference>
<keyword evidence="4" id="KW-1185">Reference proteome</keyword>
<reference evidence="3 4" key="1">
    <citation type="journal article" date="2021" name="Sci. Rep.">
        <title>The distribution of antibiotic resistance genes in chicken gut microbiota commensals.</title>
        <authorList>
            <person name="Juricova H."/>
            <person name="Matiasovicova J."/>
            <person name="Kubasova T."/>
            <person name="Cejkova D."/>
            <person name="Rychlik I."/>
        </authorList>
    </citation>
    <scope>NUCLEOTIDE SEQUENCE [LARGE SCALE GENOMIC DNA]</scope>
    <source>
        <strain evidence="3 4">An810</strain>
    </source>
</reference>
<gene>
    <name evidence="3" type="ORF">H5993_02915</name>
</gene>
<dbReference type="SUPFAM" id="SSF51735">
    <property type="entry name" value="NAD(P)-binding Rossmann-fold domains"/>
    <property type="match status" value="1"/>
</dbReference>
<feature type="domain" description="NAD-dependent epimerase/dehydratase" evidence="2">
    <location>
        <begin position="3"/>
        <end position="241"/>
    </location>
</feature>
<dbReference type="Gene3D" id="3.90.25.10">
    <property type="entry name" value="UDP-galactose 4-epimerase, domain 1"/>
    <property type="match status" value="1"/>
</dbReference>